<dbReference type="Pfam" id="PF00067">
    <property type="entry name" value="p450"/>
    <property type="match status" value="1"/>
</dbReference>
<evidence type="ECO:0000256" key="2">
    <source>
        <dbReference type="ARBA" id="ARBA00010617"/>
    </source>
</evidence>
<evidence type="ECO:0000256" key="9">
    <source>
        <dbReference type="SAM" id="Phobius"/>
    </source>
</evidence>
<keyword evidence="9" id="KW-0812">Transmembrane</keyword>
<dbReference type="AlphaFoldDB" id="A0AAN6ZN21"/>
<protein>
    <submittedName>
        <fullName evidence="10">Pisatin demethylase</fullName>
    </submittedName>
</protein>
<reference evidence="10" key="2">
    <citation type="submission" date="2023-05" db="EMBL/GenBank/DDBJ databases">
        <authorList>
            <consortium name="Lawrence Berkeley National Laboratory"/>
            <person name="Steindorff A."/>
            <person name="Hensen N."/>
            <person name="Bonometti L."/>
            <person name="Westerberg I."/>
            <person name="Brannstrom I.O."/>
            <person name="Guillou S."/>
            <person name="Cros-Aarteil S."/>
            <person name="Calhoun S."/>
            <person name="Haridas S."/>
            <person name="Kuo A."/>
            <person name="Mondo S."/>
            <person name="Pangilinan J."/>
            <person name="Riley R."/>
            <person name="Labutti K."/>
            <person name="Andreopoulos B."/>
            <person name="Lipzen A."/>
            <person name="Chen C."/>
            <person name="Yanf M."/>
            <person name="Daum C."/>
            <person name="Ng V."/>
            <person name="Clum A."/>
            <person name="Ohm R."/>
            <person name="Martin F."/>
            <person name="Silar P."/>
            <person name="Natvig D."/>
            <person name="Lalanne C."/>
            <person name="Gautier V."/>
            <person name="Ament-Velasquez S.L."/>
            <person name="Kruys A."/>
            <person name="Hutchinson M.I."/>
            <person name="Powell A.J."/>
            <person name="Barry K."/>
            <person name="Miller A.N."/>
            <person name="Grigoriev I.V."/>
            <person name="Debuchy R."/>
            <person name="Gladieux P."/>
            <person name="Thoren M.H."/>
            <person name="Johannesson H."/>
        </authorList>
    </citation>
    <scope>NUCLEOTIDE SEQUENCE</scope>
    <source>
        <strain evidence="10">CBS 141.50</strain>
    </source>
</reference>
<comment type="similarity">
    <text evidence="2 8">Belongs to the cytochrome P450 family.</text>
</comment>
<dbReference type="PRINTS" id="PR00385">
    <property type="entry name" value="P450"/>
</dbReference>
<evidence type="ECO:0000256" key="3">
    <source>
        <dbReference type="ARBA" id="ARBA00022617"/>
    </source>
</evidence>
<dbReference type="EMBL" id="MU853576">
    <property type="protein sequence ID" value="KAK4144487.1"/>
    <property type="molecule type" value="Genomic_DNA"/>
</dbReference>
<dbReference type="PANTHER" id="PTHR24305">
    <property type="entry name" value="CYTOCHROME P450"/>
    <property type="match status" value="1"/>
</dbReference>
<comment type="cofactor">
    <cofactor evidence="1 7">
        <name>heme</name>
        <dbReference type="ChEBI" id="CHEBI:30413"/>
    </cofactor>
</comment>
<keyword evidence="8" id="KW-0560">Oxidoreductase</keyword>
<name>A0AAN6ZN21_9PEZI</name>
<proteinExistence type="inferred from homology"/>
<dbReference type="Gene3D" id="1.10.630.10">
    <property type="entry name" value="Cytochrome P450"/>
    <property type="match status" value="1"/>
</dbReference>
<dbReference type="FunFam" id="1.10.630.10:FF:000050">
    <property type="entry name" value="Cytochrome P450 monooxygenase"/>
    <property type="match status" value="1"/>
</dbReference>
<evidence type="ECO:0000256" key="8">
    <source>
        <dbReference type="RuleBase" id="RU000461"/>
    </source>
</evidence>
<dbReference type="GO" id="GO:0004497">
    <property type="term" value="F:monooxygenase activity"/>
    <property type="evidence" value="ECO:0007669"/>
    <property type="project" value="UniProtKB-KW"/>
</dbReference>
<dbReference type="PANTHER" id="PTHR24305:SF232">
    <property type="entry name" value="P450, PUTATIVE (EUROFUNG)-RELATED"/>
    <property type="match status" value="1"/>
</dbReference>
<dbReference type="PROSITE" id="PS00086">
    <property type="entry name" value="CYTOCHROME_P450"/>
    <property type="match status" value="1"/>
</dbReference>
<dbReference type="Proteomes" id="UP001302676">
    <property type="component" value="Unassembled WGS sequence"/>
</dbReference>
<dbReference type="InterPro" id="IPR017972">
    <property type="entry name" value="Cyt_P450_CS"/>
</dbReference>
<evidence type="ECO:0000256" key="4">
    <source>
        <dbReference type="ARBA" id="ARBA00022723"/>
    </source>
</evidence>
<sequence length="546" mass="60794">MGVLGQTKTTPTTTNPLTAANSQSLFTLTLTLLTTHWPLLLLTTLLLRALLRRYLSPLRKYPGPALASITRLWKAASTASGRSHHHYIALHRKYNSRVIRIAPNEVSVSSPEAARVLLSAGKGFVKTPFYWVFPPPENPDIFTETREDVHAVKKRVANGPYAMAAMQQLSPFIDDTVDVLMGKIKEGYISSPGSQGGLPGQQKRRAVFNLGEYLHYFAFDVLGEVGFSRTFGFLREGRDVDGAIRAIDQSQTYNGLVGQIPELDYLLRRNPLWRLVPWLSNKNALITRMAREELVRRQPFGKDSDGGLLRTGDGRRDLMASLILGHLKDPQKFGEGDVFAVAHGAIFAGSDSTASTMQSFFWHIFSSPQIYQALTHEIQTAVTTGTIPATGNLTWTQSQGLPYLQACLKEAMRLRPAVGLNMTRLVPPEGAELDGEFFPGGTSVACNGWVVHRDRETFGVDAGEFRPERWLESEERAKRMERYMVHFGGGSHLCLGRNLALLEINKVVPRLLRDYRFELVHPGRPLTENASFFVVQSGLEVYVTKA</sequence>
<comment type="caution">
    <text evidence="10">The sequence shown here is derived from an EMBL/GenBank/DDBJ whole genome shotgun (WGS) entry which is preliminary data.</text>
</comment>
<keyword evidence="11" id="KW-1185">Reference proteome</keyword>
<feature type="binding site" description="axial binding residue" evidence="7">
    <location>
        <position position="494"/>
    </location>
    <ligand>
        <name>heme</name>
        <dbReference type="ChEBI" id="CHEBI:30413"/>
    </ligand>
    <ligandPart>
        <name>Fe</name>
        <dbReference type="ChEBI" id="CHEBI:18248"/>
    </ligandPart>
</feature>
<feature type="transmembrane region" description="Helical" evidence="9">
    <location>
        <begin position="25"/>
        <end position="51"/>
    </location>
</feature>
<evidence type="ECO:0000256" key="6">
    <source>
        <dbReference type="ARBA" id="ARBA00023033"/>
    </source>
</evidence>
<dbReference type="GO" id="GO:0005506">
    <property type="term" value="F:iron ion binding"/>
    <property type="evidence" value="ECO:0007669"/>
    <property type="project" value="InterPro"/>
</dbReference>
<dbReference type="CDD" id="cd11060">
    <property type="entry name" value="CYP57A1-like"/>
    <property type="match status" value="1"/>
</dbReference>
<dbReference type="InterPro" id="IPR050121">
    <property type="entry name" value="Cytochrome_P450_monoxygenase"/>
</dbReference>
<dbReference type="InterPro" id="IPR002403">
    <property type="entry name" value="Cyt_P450_E_grp-IV"/>
</dbReference>
<dbReference type="PRINTS" id="PR00465">
    <property type="entry name" value="EP450IV"/>
</dbReference>
<keyword evidence="6 8" id="KW-0503">Monooxygenase</keyword>
<evidence type="ECO:0000256" key="7">
    <source>
        <dbReference type="PIRSR" id="PIRSR602403-1"/>
    </source>
</evidence>
<gene>
    <name evidence="10" type="ORF">C8A04DRAFT_27671</name>
</gene>
<organism evidence="10 11">
    <name type="scientific">Dichotomopilus funicola</name>
    <dbReference type="NCBI Taxonomy" id="1934379"/>
    <lineage>
        <taxon>Eukaryota</taxon>
        <taxon>Fungi</taxon>
        <taxon>Dikarya</taxon>
        <taxon>Ascomycota</taxon>
        <taxon>Pezizomycotina</taxon>
        <taxon>Sordariomycetes</taxon>
        <taxon>Sordariomycetidae</taxon>
        <taxon>Sordariales</taxon>
        <taxon>Chaetomiaceae</taxon>
        <taxon>Dichotomopilus</taxon>
    </lineage>
</organism>
<keyword evidence="9" id="KW-0472">Membrane</keyword>
<keyword evidence="4 7" id="KW-0479">Metal-binding</keyword>
<keyword evidence="3 7" id="KW-0349">Heme</keyword>
<accession>A0AAN6ZN21</accession>
<evidence type="ECO:0000313" key="10">
    <source>
        <dbReference type="EMBL" id="KAK4144487.1"/>
    </source>
</evidence>
<keyword evidence="5 7" id="KW-0408">Iron</keyword>
<dbReference type="GeneID" id="87816986"/>
<evidence type="ECO:0000256" key="5">
    <source>
        <dbReference type="ARBA" id="ARBA00023004"/>
    </source>
</evidence>
<evidence type="ECO:0000256" key="1">
    <source>
        <dbReference type="ARBA" id="ARBA00001971"/>
    </source>
</evidence>
<keyword evidence="9" id="KW-1133">Transmembrane helix</keyword>
<dbReference type="InterPro" id="IPR001128">
    <property type="entry name" value="Cyt_P450"/>
</dbReference>
<dbReference type="InterPro" id="IPR036396">
    <property type="entry name" value="Cyt_P450_sf"/>
</dbReference>
<dbReference type="SUPFAM" id="SSF48264">
    <property type="entry name" value="Cytochrome P450"/>
    <property type="match status" value="1"/>
</dbReference>
<evidence type="ECO:0000313" key="11">
    <source>
        <dbReference type="Proteomes" id="UP001302676"/>
    </source>
</evidence>
<dbReference type="GO" id="GO:0020037">
    <property type="term" value="F:heme binding"/>
    <property type="evidence" value="ECO:0007669"/>
    <property type="project" value="InterPro"/>
</dbReference>
<dbReference type="RefSeq" id="XP_062637858.1">
    <property type="nucleotide sequence ID" value="XM_062780373.1"/>
</dbReference>
<reference evidence="10" key="1">
    <citation type="journal article" date="2023" name="Mol. Phylogenet. Evol.">
        <title>Genome-scale phylogeny and comparative genomics of the fungal order Sordariales.</title>
        <authorList>
            <person name="Hensen N."/>
            <person name="Bonometti L."/>
            <person name="Westerberg I."/>
            <person name="Brannstrom I.O."/>
            <person name="Guillou S."/>
            <person name="Cros-Aarteil S."/>
            <person name="Calhoun S."/>
            <person name="Haridas S."/>
            <person name="Kuo A."/>
            <person name="Mondo S."/>
            <person name="Pangilinan J."/>
            <person name="Riley R."/>
            <person name="LaButti K."/>
            <person name="Andreopoulos B."/>
            <person name="Lipzen A."/>
            <person name="Chen C."/>
            <person name="Yan M."/>
            <person name="Daum C."/>
            <person name="Ng V."/>
            <person name="Clum A."/>
            <person name="Steindorff A."/>
            <person name="Ohm R.A."/>
            <person name="Martin F."/>
            <person name="Silar P."/>
            <person name="Natvig D.O."/>
            <person name="Lalanne C."/>
            <person name="Gautier V."/>
            <person name="Ament-Velasquez S.L."/>
            <person name="Kruys A."/>
            <person name="Hutchinson M.I."/>
            <person name="Powell A.J."/>
            <person name="Barry K."/>
            <person name="Miller A.N."/>
            <person name="Grigoriev I.V."/>
            <person name="Debuchy R."/>
            <person name="Gladieux P."/>
            <person name="Hiltunen Thoren M."/>
            <person name="Johannesson H."/>
        </authorList>
    </citation>
    <scope>NUCLEOTIDE SEQUENCE</scope>
    <source>
        <strain evidence="10">CBS 141.50</strain>
    </source>
</reference>
<dbReference type="GO" id="GO:0016705">
    <property type="term" value="F:oxidoreductase activity, acting on paired donors, with incorporation or reduction of molecular oxygen"/>
    <property type="evidence" value="ECO:0007669"/>
    <property type="project" value="InterPro"/>
</dbReference>